<keyword evidence="3" id="KW-1185">Reference proteome</keyword>
<accession>A0A857MIA2</accession>
<organism evidence="2 3">
    <name type="scientific">Candidatus Mycosynbacter amalyticus</name>
    <dbReference type="NCBI Taxonomy" id="2665156"/>
    <lineage>
        <taxon>Bacteria</taxon>
        <taxon>Candidatus Saccharimonadota</taxon>
        <taxon>Candidatus Saccharimonadota incertae sedis</taxon>
        <taxon>Candidatus Mycosynbacter</taxon>
    </lineage>
</organism>
<evidence type="ECO:0000256" key="1">
    <source>
        <dbReference type="SAM" id="MobiDB-lite"/>
    </source>
</evidence>
<reference evidence="2" key="1">
    <citation type="journal article" date="2021" name="Nat. Microbiol.">
        <title>Cocultivation of an ultrasmall environmental parasitic bacterium with lytic ability against bacteria associated with wastewater foams.</title>
        <authorList>
            <person name="Batinovic S."/>
            <person name="Rose J.J.A."/>
            <person name="Ratcliffe J."/>
            <person name="Seviour R.J."/>
            <person name="Petrovski S."/>
        </authorList>
    </citation>
    <scope>NUCLEOTIDE SEQUENCE</scope>
    <source>
        <strain evidence="2">JR1</strain>
    </source>
</reference>
<dbReference type="EMBL" id="CP045921">
    <property type="protein sequence ID" value="QHN42294.1"/>
    <property type="molecule type" value="Genomic_DNA"/>
</dbReference>
<proteinExistence type="predicted"/>
<feature type="compositionally biased region" description="Polar residues" evidence="1">
    <location>
        <begin position="43"/>
        <end position="69"/>
    </location>
</feature>
<sequence>MQYITQPILGLLALSTLLGVCVHDMHIDKAMVHAISQAHAGDSGNSSDGGKVSVSSNAHTHSEKVSYSNHARAATARDPRQDKAKHHSQSDYYRLPGGSDIDHTLVLA</sequence>
<gene>
    <name evidence="2" type="ORF">GII36_00260</name>
</gene>
<dbReference type="KEGG" id="mama:GII36_00260"/>
<evidence type="ECO:0000313" key="3">
    <source>
        <dbReference type="Proteomes" id="UP001059824"/>
    </source>
</evidence>
<dbReference type="Proteomes" id="UP001059824">
    <property type="component" value="Chromosome"/>
</dbReference>
<dbReference type="AlphaFoldDB" id="A0A857MIA2"/>
<dbReference type="RefSeq" id="WP_260763534.1">
    <property type="nucleotide sequence ID" value="NZ_CP045921.1"/>
</dbReference>
<protein>
    <submittedName>
        <fullName evidence="2">Uncharacterized protein</fullName>
    </submittedName>
</protein>
<evidence type="ECO:0000313" key="2">
    <source>
        <dbReference type="EMBL" id="QHN42294.1"/>
    </source>
</evidence>
<feature type="region of interest" description="Disordered" evidence="1">
    <location>
        <begin position="39"/>
        <end position="103"/>
    </location>
</feature>
<name>A0A857MIA2_9BACT</name>